<dbReference type="SMART" id="SM00866">
    <property type="entry name" value="UTRA"/>
    <property type="match status" value="1"/>
</dbReference>
<evidence type="ECO:0000256" key="3">
    <source>
        <dbReference type="ARBA" id="ARBA00023163"/>
    </source>
</evidence>
<protein>
    <submittedName>
        <fullName evidence="5">GntR family transcriptional regulator</fullName>
    </submittedName>
</protein>
<organism evidence="5 6">
    <name type="scientific">Actinomadura gamaensis</name>
    <dbReference type="NCBI Taxonomy" id="1763541"/>
    <lineage>
        <taxon>Bacteria</taxon>
        <taxon>Bacillati</taxon>
        <taxon>Actinomycetota</taxon>
        <taxon>Actinomycetes</taxon>
        <taxon>Streptosporangiales</taxon>
        <taxon>Thermomonosporaceae</taxon>
        <taxon>Actinomadura</taxon>
    </lineage>
</organism>
<evidence type="ECO:0000259" key="4">
    <source>
        <dbReference type="PROSITE" id="PS50949"/>
    </source>
</evidence>
<dbReference type="PANTHER" id="PTHR44846">
    <property type="entry name" value="MANNOSYL-D-GLYCERATE TRANSPORT/METABOLISM SYSTEM REPRESSOR MNGR-RELATED"/>
    <property type="match status" value="1"/>
</dbReference>
<keyword evidence="3" id="KW-0804">Transcription</keyword>
<dbReference type="Pfam" id="PF07702">
    <property type="entry name" value="UTRA"/>
    <property type="match status" value="1"/>
</dbReference>
<keyword evidence="1" id="KW-0805">Transcription regulation</keyword>
<feature type="domain" description="HTH gntR-type" evidence="4">
    <location>
        <begin position="3"/>
        <end position="72"/>
    </location>
</feature>
<gene>
    <name evidence="5" type="ORF">ACFPCY_24560</name>
</gene>
<dbReference type="InterPro" id="IPR011663">
    <property type="entry name" value="UTRA"/>
</dbReference>
<evidence type="ECO:0000313" key="5">
    <source>
        <dbReference type="EMBL" id="MFC4910509.1"/>
    </source>
</evidence>
<reference evidence="6" key="1">
    <citation type="journal article" date="2019" name="Int. J. Syst. Evol. Microbiol.">
        <title>The Global Catalogue of Microorganisms (GCM) 10K type strain sequencing project: providing services to taxonomists for standard genome sequencing and annotation.</title>
        <authorList>
            <consortium name="The Broad Institute Genomics Platform"/>
            <consortium name="The Broad Institute Genome Sequencing Center for Infectious Disease"/>
            <person name="Wu L."/>
            <person name="Ma J."/>
        </authorList>
    </citation>
    <scope>NUCLEOTIDE SEQUENCE [LARGE SCALE GENOMIC DNA]</scope>
    <source>
        <strain evidence="6">KLKA75</strain>
    </source>
</reference>
<accession>A0ABV9U2R6</accession>
<dbReference type="InterPro" id="IPR050679">
    <property type="entry name" value="Bact_HTH_transcr_reg"/>
</dbReference>
<dbReference type="CDD" id="cd07377">
    <property type="entry name" value="WHTH_GntR"/>
    <property type="match status" value="1"/>
</dbReference>
<dbReference type="InterPro" id="IPR028978">
    <property type="entry name" value="Chorismate_lyase_/UTRA_dom_sf"/>
</dbReference>
<evidence type="ECO:0000256" key="1">
    <source>
        <dbReference type="ARBA" id="ARBA00023015"/>
    </source>
</evidence>
<dbReference type="SUPFAM" id="SSF46785">
    <property type="entry name" value="Winged helix' DNA-binding domain"/>
    <property type="match status" value="1"/>
</dbReference>
<comment type="caution">
    <text evidence="5">The sequence shown here is derived from an EMBL/GenBank/DDBJ whole genome shotgun (WGS) entry which is preliminary data.</text>
</comment>
<keyword evidence="2" id="KW-0238">DNA-binding</keyword>
<evidence type="ECO:0000313" key="6">
    <source>
        <dbReference type="Proteomes" id="UP001595872"/>
    </source>
</evidence>
<dbReference type="InterPro" id="IPR000524">
    <property type="entry name" value="Tscrpt_reg_HTH_GntR"/>
</dbReference>
<sequence>MAVARYRDIADDLARRIEEGEFAAGARLPTEEQLMVDYDNASRNTIREAVKILKTRGLVETTQGRGTFVLEGTVPFAVTLAGIPEPPAGGAGGEGAAYRFDAQLQGREFENKDPRVEIQRSNPEVARALALKEGTRVVLRHQERLIEGRSWSLQTTYYPMEYVTLGAERLLDDEDIEEGVVAYLKEALGVEQTAYRDRITARAPDTNETNFFTLRDTGSVVIVHDRVGYDRDQKPIRFTRTVYPADRNQLDLVVGAVPASPWAYDKGGAKKGGSS</sequence>
<dbReference type="InterPro" id="IPR036390">
    <property type="entry name" value="WH_DNA-bd_sf"/>
</dbReference>
<dbReference type="Pfam" id="PF00392">
    <property type="entry name" value="GntR"/>
    <property type="match status" value="1"/>
</dbReference>
<name>A0ABV9U2R6_9ACTN</name>
<dbReference type="Proteomes" id="UP001595872">
    <property type="component" value="Unassembled WGS sequence"/>
</dbReference>
<evidence type="ECO:0000256" key="2">
    <source>
        <dbReference type="ARBA" id="ARBA00023125"/>
    </source>
</evidence>
<dbReference type="RefSeq" id="WP_378258916.1">
    <property type="nucleotide sequence ID" value="NZ_JBHSIT010000007.1"/>
</dbReference>
<dbReference type="Gene3D" id="1.10.10.10">
    <property type="entry name" value="Winged helix-like DNA-binding domain superfamily/Winged helix DNA-binding domain"/>
    <property type="match status" value="1"/>
</dbReference>
<keyword evidence="6" id="KW-1185">Reference proteome</keyword>
<dbReference type="SMART" id="SM00345">
    <property type="entry name" value="HTH_GNTR"/>
    <property type="match status" value="1"/>
</dbReference>
<dbReference type="SUPFAM" id="SSF64288">
    <property type="entry name" value="Chorismate lyase-like"/>
    <property type="match status" value="1"/>
</dbReference>
<dbReference type="EMBL" id="JBHSIT010000007">
    <property type="protein sequence ID" value="MFC4910509.1"/>
    <property type="molecule type" value="Genomic_DNA"/>
</dbReference>
<dbReference type="PANTHER" id="PTHR44846:SF17">
    <property type="entry name" value="GNTR-FAMILY TRANSCRIPTIONAL REGULATOR"/>
    <property type="match status" value="1"/>
</dbReference>
<dbReference type="InterPro" id="IPR036388">
    <property type="entry name" value="WH-like_DNA-bd_sf"/>
</dbReference>
<dbReference type="Gene3D" id="3.40.1410.10">
    <property type="entry name" value="Chorismate lyase-like"/>
    <property type="match status" value="1"/>
</dbReference>
<dbReference type="PROSITE" id="PS50949">
    <property type="entry name" value="HTH_GNTR"/>
    <property type="match status" value="1"/>
</dbReference>
<proteinExistence type="predicted"/>